<dbReference type="Pfam" id="PF01979">
    <property type="entry name" value="Amidohydro_1"/>
    <property type="match status" value="1"/>
</dbReference>
<dbReference type="Proteomes" id="UP001140510">
    <property type="component" value="Unassembled WGS sequence"/>
</dbReference>
<dbReference type="Gene3D" id="3.40.50.10910">
    <property type="entry name" value="Amidohydrolase"/>
    <property type="match status" value="1"/>
</dbReference>
<dbReference type="InterPro" id="IPR011059">
    <property type="entry name" value="Metal-dep_hydrolase_composite"/>
</dbReference>
<sequence length="426" mass="46779">MLLYVLASLTVVTFHTVTACPFHTVKQEQRDYNNFRRSEAGPQTRTAISDVRVYNGLHFAGPETVCFDAGYIVDEHGCANAAVTINGTGKFLISGLIDSHLHLTDIASLESFTSYGLTTAMHMNCGNATQCQIMRHQPGLAQFFSAGRSAVGKNSSHEATDPVRPKDTLIYPGTNVTQFVVTQFDSGADFHKITAEVNGPSIQQQTDMIRVAHATYQKQAMTHASSILGYEEAVDSMTDGIQHVPDDGLLSDAIIALIKYQNQFVTPTLNVFEYAYSPNNTQFRQYFGVTPGSNRTLSNAEENACRLYRAGIPLIAGTDSVGHLAANGLELDVPWGLTLHYELQHLVYIVGMTPAEAINAATSKAAKWHRIPDRRQIKVGMRADLLMLDSDPLIKIENTMDVHRIWALGIEVQHVARLNVSSAARN</sequence>
<keyword evidence="4" id="KW-1185">Reference proteome</keyword>
<dbReference type="SUPFAM" id="SSF51556">
    <property type="entry name" value="Metallo-dependent hydrolases"/>
    <property type="match status" value="1"/>
</dbReference>
<dbReference type="InterPro" id="IPR032466">
    <property type="entry name" value="Metal_Hydrolase"/>
</dbReference>
<dbReference type="PANTHER" id="PTHR43135:SF3">
    <property type="entry name" value="ALPHA-D-RIBOSE 1-METHYLPHOSPHONATE 5-TRIPHOSPHATE DIPHOSPHATASE"/>
    <property type="match status" value="1"/>
</dbReference>
<dbReference type="Gene3D" id="2.30.40.10">
    <property type="entry name" value="Urease, subunit C, domain 1"/>
    <property type="match status" value="1"/>
</dbReference>
<dbReference type="InterPro" id="IPR006680">
    <property type="entry name" value="Amidohydro-rel"/>
</dbReference>
<dbReference type="OrthoDB" id="194468at2759"/>
<organism evidence="3 4">
    <name type="scientific">Didymella pomorum</name>
    <dbReference type="NCBI Taxonomy" id="749634"/>
    <lineage>
        <taxon>Eukaryota</taxon>
        <taxon>Fungi</taxon>
        <taxon>Dikarya</taxon>
        <taxon>Ascomycota</taxon>
        <taxon>Pezizomycotina</taxon>
        <taxon>Dothideomycetes</taxon>
        <taxon>Pleosporomycetidae</taxon>
        <taxon>Pleosporales</taxon>
        <taxon>Pleosporineae</taxon>
        <taxon>Didymellaceae</taxon>
        <taxon>Didymella</taxon>
    </lineage>
</organism>
<reference evidence="3" key="1">
    <citation type="submission" date="2022-10" db="EMBL/GenBank/DDBJ databases">
        <title>Tapping the CABI collections for fungal endophytes: first genome assemblies for Collariella, Neodidymelliopsis, Ascochyta clinopodiicola, Didymella pomorum, Didymosphaeria variabile, Neocosmospora piperis and Neocucurbitaria cava.</title>
        <authorList>
            <person name="Hill R."/>
        </authorList>
    </citation>
    <scope>NUCLEOTIDE SEQUENCE</scope>
    <source>
        <strain evidence="3">IMI 355091</strain>
    </source>
</reference>
<gene>
    <name evidence="3" type="ORF">N0V91_011222</name>
</gene>
<feature type="signal peptide" evidence="1">
    <location>
        <begin position="1"/>
        <end position="19"/>
    </location>
</feature>
<dbReference type="PANTHER" id="PTHR43135">
    <property type="entry name" value="ALPHA-D-RIBOSE 1-METHYLPHOSPHONATE 5-TRIPHOSPHATE DIPHOSPHATASE"/>
    <property type="match status" value="1"/>
</dbReference>
<protein>
    <recommendedName>
        <fullName evidence="2">Amidohydrolase-related domain-containing protein</fullName>
    </recommendedName>
</protein>
<evidence type="ECO:0000259" key="2">
    <source>
        <dbReference type="Pfam" id="PF01979"/>
    </source>
</evidence>
<feature type="chain" id="PRO_5040990139" description="Amidohydrolase-related domain-containing protein" evidence="1">
    <location>
        <begin position="20"/>
        <end position="426"/>
    </location>
</feature>
<comment type="caution">
    <text evidence="3">The sequence shown here is derived from an EMBL/GenBank/DDBJ whole genome shotgun (WGS) entry which is preliminary data.</text>
</comment>
<evidence type="ECO:0000313" key="3">
    <source>
        <dbReference type="EMBL" id="KAJ4392867.1"/>
    </source>
</evidence>
<feature type="domain" description="Amidohydrolase-related" evidence="2">
    <location>
        <begin position="92"/>
        <end position="399"/>
    </location>
</feature>
<evidence type="ECO:0000256" key="1">
    <source>
        <dbReference type="SAM" id="SignalP"/>
    </source>
</evidence>
<accession>A0A9W8YU68</accession>
<dbReference type="InterPro" id="IPR051781">
    <property type="entry name" value="Metallo-dep_Hydrolase"/>
</dbReference>
<dbReference type="Gene3D" id="3.30.110.90">
    <property type="entry name" value="Amidohydrolase"/>
    <property type="match status" value="1"/>
</dbReference>
<dbReference type="AlphaFoldDB" id="A0A9W8YU68"/>
<name>A0A9W8YU68_9PLEO</name>
<dbReference type="EMBL" id="JAPEVA010000197">
    <property type="protein sequence ID" value="KAJ4392867.1"/>
    <property type="molecule type" value="Genomic_DNA"/>
</dbReference>
<keyword evidence="1" id="KW-0732">Signal</keyword>
<proteinExistence type="predicted"/>
<evidence type="ECO:0000313" key="4">
    <source>
        <dbReference type="Proteomes" id="UP001140510"/>
    </source>
</evidence>
<dbReference type="GO" id="GO:0016810">
    <property type="term" value="F:hydrolase activity, acting on carbon-nitrogen (but not peptide) bonds"/>
    <property type="evidence" value="ECO:0007669"/>
    <property type="project" value="InterPro"/>
</dbReference>
<dbReference type="Gene3D" id="1.20.58.520">
    <property type="entry name" value="Amidohydrolase"/>
    <property type="match status" value="1"/>
</dbReference>